<evidence type="ECO:0000256" key="2">
    <source>
        <dbReference type="SAM" id="SignalP"/>
    </source>
</evidence>
<dbReference type="EMBL" id="SAUX01000009">
    <property type="protein sequence ID" value="RWR29937.1"/>
    <property type="molecule type" value="Genomic_DNA"/>
</dbReference>
<evidence type="ECO:0000313" key="6">
    <source>
        <dbReference type="EMBL" id="RWR29937.1"/>
    </source>
</evidence>
<dbReference type="Proteomes" id="UP000284451">
    <property type="component" value="Unassembled WGS sequence"/>
</dbReference>
<dbReference type="InterPro" id="IPR025232">
    <property type="entry name" value="DUF4174"/>
</dbReference>
<accession>A0A443JQ75</accession>
<feature type="domain" description="DUF4174" evidence="3">
    <location>
        <begin position="43"/>
        <end position="144"/>
    </location>
</feature>
<dbReference type="RefSeq" id="WP_128183029.1">
    <property type="nucleotide sequence ID" value="NZ_JBHRSO010000039.1"/>
</dbReference>
<reference evidence="8 9" key="1">
    <citation type="submission" date="2019-01" db="EMBL/GenBank/DDBJ databases">
        <title>Sinorhodobacter populi sp. nov. isolated from the symptomatic bark tissue of Populus euramericana canker.</title>
        <authorList>
            <person name="Xu G."/>
        </authorList>
    </citation>
    <scope>NUCLEOTIDE SEQUENCE [LARGE SCALE GENOMIC DNA]</scope>
    <source>
        <strain evidence="7 8">07D10-4-3</strain>
        <strain evidence="4 11">2D-5</strain>
        <strain evidence="6 10">D19-10-3-21</strain>
        <strain evidence="5 9">SK2B-1</strain>
    </source>
</reference>
<dbReference type="AlphaFoldDB" id="A0A443KG25"/>
<dbReference type="Proteomes" id="UP000285295">
    <property type="component" value="Unassembled WGS sequence"/>
</dbReference>
<evidence type="ECO:0000313" key="4">
    <source>
        <dbReference type="EMBL" id="RWR12795.1"/>
    </source>
</evidence>
<keyword evidence="11" id="KW-1185">Reference proteome</keyword>
<protein>
    <submittedName>
        <fullName evidence="7">DUF4174 domain-containing protein</fullName>
    </submittedName>
</protein>
<evidence type="ECO:0000313" key="7">
    <source>
        <dbReference type="EMBL" id="RWR31707.1"/>
    </source>
</evidence>
<evidence type="ECO:0000259" key="3">
    <source>
        <dbReference type="Pfam" id="PF13778"/>
    </source>
</evidence>
<organism evidence="7 8">
    <name type="scientific">Paenirhodobacter populi</name>
    <dbReference type="NCBI Taxonomy" id="2306993"/>
    <lineage>
        <taxon>Bacteria</taxon>
        <taxon>Pseudomonadati</taxon>
        <taxon>Pseudomonadota</taxon>
        <taxon>Alphaproteobacteria</taxon>
        <taxon>Rhodobacterales</taxon>
        <taxon>Rhodobacter group</taxon>
        <taxon>Paenirhodobacter</taxon>
    </lineage>
</organism>
<sequence>MIRTLRLAAALFLAIPLLLPAGGALHAQEAEGFAPISSEGVSLQDFIWQKRPVVVFADSADDPAFQEQMRSLQAAWPDLAARDVIIITDTEPGTLSDVRRTLRPRGFSIVLIEKDGTVAQRRPTPRNGREIASSIDKMPIRREEIRNAPARQNRVGG</sequence>
<name>A0A443KG25_9RHOB</name>
<dbReference type="Pfam" id="PF13778">
    <property type="entry name" value="DUF4174"/>
    <property type="match status" value="1"/>
</dbReference>
<gene>
    <name evidence="7" type="ORF">D2T29_09335</name>
    <name evidence="5" type="ORF">D2T30_06615</name>
    <name evidence="6" type="ORF">D2T31_08530</name>
    <name evidence="4" type="ORF">D2T33_08805</name>
</gene>
<evidence type="ECO:0000313" key="8">
    <source>
        <dbReference type="Proteomes" id="UP000284451"/>
    </source>
</evidence>
<evidence type="ECO:0000313" key="10">
    <source>
        <dbReference type="Proteomes" id="UP000285295"/>
    </source>
</evidence>
<evidence type="ECO:0000256" key="1">
    <source>
        <dbReference type="ARBA" id="ARBA00022729"/>
    </source>
</evidence>
<feature type="chain" id="PRO_5033821776" evidence="2">
    <location>
        <begin position="27"/>
        <end position="157"/>
    </location>
</feature>
<accession>A0A443KG25</accession>
<evidence type="ECO:0000313" key="9">
    <source>
        <dbReference type="Proteomes" id="UP000284476"/>
    </source>
</evidence>
<accession>A0A451GC68</accession>
<evidence type="ECO:0000313" key="11">
    <source>
        <dbReference type="Proteomes" id="UP000285710"/>
    </source>
</evidence>
<comment type="caution">
    <text evidence="7">The sequence shown here is derived from an EMBL/GenBank/DDBJ whole genome shotgun (WGS) entry which is preliminary data.</text>
</comment>
<reference evidence="8 9" key="2">
    <citation type="submission" date="2019-01" db="EMBL/GenBank/DDBJ databases">
        <authorList>
            <person name="Li Y."/>
        </authorList>
    </citation>
    <scope>NUCLEOTIDE SEQUENCE [LARGE SCALE GENOMIC DNA]</scope>
    <source>
        <strain evidence="7 8">07D10-4-3</strain>
        <strain evidence="4 11">2D-5</strain>
        <strain evidence="6 10">D19-10-3-21</strain>
        <strain evidence="5 9">SK2B-1</strain>
    </source>
</reference>
<dbReference type="EMBL" id="SAUZ01000005">
    <property type="protein sequence ID" value="RWR22609.1"/>
    <property type="molecule type" value="Genomic_DNA"/>
</dbReference>
<dbReference type="EMBL" id="SAUY01000010">
    <property type="protein sequence ID" value="RWR31707.1"/>
    <property type="molecule type" value="Genomic_DNA"/>
</dbReference>
<dbReference type="Proteomes" id="UP000285710">
    <property type="component" value="Unassembled WGS sequence"/>
</dbReference>
<dbReference type="OrthoDB" id="7362103at2"/>
<proteinExistence type="predicted"/>
<dbReference type="EMBL" id="SAUW01000007">
    <property type="protein sequence ID" value="RWR12795.1"/>
    <property type="molecule type" value="Genomic_DNA"/>
</dbReference>
<evidence type="ECO:0000313" key="5">
    <source>
        <dbReference type="EMBL" id="RWR22609.1"/>
    </source>
</evidence>
<dbReference type="Proteomes" id="UP000284476">
    <property type="component" value="Unassembled WGS sequence"/>
</dbReference>
<accession>A0A443KAV0</accession>
<feature type="signal peptide" evidence="2">
    <location>
        <begin position="1"/>
        <end position="26"/>
    </location>
</feature>
<keyword evidence="1 2" id="KW-0732">Signal</keyword>